<dbReference type="RefSeq" id="WP_038679908.1">
    <property type="nucleotide sequence ID" value="NZ_BJMC01000028.1"/>
</dbReference>
<organism evidence="1 2">
    <name type="scientific">Nocardioides simplex</name>
    <name type="common">Arthrobacter simplex</name>
    <dbReference type="NCBI Taxonomy" id="2045"/>
    <lineage>
        <taxon>Bacteria</taxon>
        <taxon>Bacillati</taxon>
        <taxon>Actinomycetota</taxon>
        <taxon>Actinomycetes</taxon>
        <taxon>Propionibacteriales</taxon>
        <taxon>Nocardioidaceae</taxon>
        <taxon>Pimelobacter</taxon>
    </lineage>
</organism>
<dbReference type="HOGENOM" id="CLU_071581_0_0_11"/>
<sequence length="259" mass="27294">MLILLPPSEGKSVPTRGAPLDLSGLSLPELTGARQQVLDALVSLCRDDPAKAAEVLGLSAGQADLVLRNADLPDAPTARADRIYTGVLYDALDVASMSSSAKRRATSRLAVASSLFGMVRLGDRIPSYRLSGDASLPHLGPVAAVWREALGPVMTAALGRGLLVDLRSGMYASFWRPGPELAPRVATVRVLHEHNGTRKVVSHFNKATKGRIVRALLEDGADPRTPKALAETLGRLGWAVEMGAPGKGGTQLDVVVSEL</sequence>
<gene>
    <name evidence="1" type="ORF">KR76_17015</name>
</gene>
<dbReference type="Pfam" id="PF03883">
    <property type="entry name" value="H2O2_YaaD"/>
    <property type="match status" value="1"/>
</dbReference>
<dbReference type="Proteomes" id="UP000030300">
    <property type="component" value="Chromosome"/>
</dbReference>
<proteinExistence type="predicted"/>
<dbReference type="GO" id="GO:0005829">
    <property type="term" value="C:cytosol"/>
    <property type="evidence" value="ECO:0007669"/>
    <property type="project" value="TreeGrafter"/>
</dbReference>
<dbReference type="KEGG" id="psim:KR76_17015"/>
<keyword evidence="2" id="KW-1185">Reference proteome</keyword>
<dbReference type="EMBL" id="CP009896">
    <property type="protein sequence ID" value="AIY18049.1"/>
    <property type="molecule type" value="Genomic_DNA"/>
</dbReference>
<dbReference type="AlphaFoldDB" id="A0A0A1DL51"/>
<dbReference type="OrthoDB" id="3210767at2"/>
<dbReference type="PANTHER" id="PTHR30283:SF4">
    <property type="entry name" value="PEROXIDE STRESS RESISTANCE PROTEIN YAAA"/>
    <property type="match status" value="1"/>
</dbReference>
<evidence type="ECO:0000313" key="1">
    <source>
        <dbReference type="EMBL" id="AIY18049.1"/>
    </source>
</evidence>
<dbReference type="InterPro" id="IPR005583">
    <property type="entry name" value="YaaA"/>
</dbReference>
<accession>A0A0A1DL51</accession>
<name>A0A0A1DL51_NOCSI</name>
<dbReference type="GO" id="GO:0033194">
    <property type="term" value="P:response to hydroperoxide"/>
    <property type="evidence" value="ECO:0007669"/>
    <property type="project" value="TreeGrafter"/>
</dbReference>
<dbReference type="eggNOG" id="COG3022">
    <property type="taxonomic scope" value="Bacteria"/>
</dbReference>
<dbReference type="STRING" id="2045.KR76_17015"/>
<dbReference type="GeneID" id="96610521"/>
<dbReference type="NCBIfam" id="NF002545">
    <property type="entry name" value="PRK02101.2-3"/>
    <property type="match status" value="1"/>
</dbReference>
<dbReference type="PANTHER" id="PTHR30283">
    <property type="entry name" value="PEROXIDE STRESS RESPONSE PROTEIN YAAA"/>
    <property type="match status" value="1"/>
</dbReference>
<protein>
    <submittedName>
        <fullName evidence="1">UPF0246 protein YaaA</fullName>
    </submittedName>
</protein>
<evidence type="ECO:0000313" key="2">
    <source>
        <dbReference type="Proteomes" id="UP000030300"/>
    </source>
</evidence>
<reference evidence="1 2" key="1">
    <citation type="journal article" date="2015" name="Genome Announc.">
        <title>Complete Genome Sequence of Steroid-Transforming Nocardioides simplex VKM Ac-2033D.</title>
        <authorList>
            <person name="Shtratnikova V.Y."/>
            <person name="Schelkunov M.I."/>
            <person name="Pekov Y.A."/>
            <person name="Fokina V.V."/>
            <person name="Logacheva M.D."/>
            <person name="Sokolov S.L."/>
            <person name="Bragin E.Y."/>
            <person name="Ashapkin V.V."/>
            <person name="Donova M.V."/>
        </authorList>
    </citation>
    <scope>NUCLEOTIDE SEQUENCE [LARGE SCALE GENOMIC DNA]</scope>
    <source>
        <strain evidence="1 2">VKM Ac-2033D</strain>
    </source>
</reference>